<dbReference type="OrthoDB" id="3692590at2"/>
<reference evidence="5 6" key="1">
    <citation type="submission" date="2017-04" db="EMBL/GenBank/DDBJ databases">
        <authorList>
            <person name="Afonso C.L."/>
            <person name="Miller P.J."/>
            <person name="Scott M.A."/>
            <person name="Spackman E."/>
            <person name="Goraichik I."/>
            <person name="Dimitrov K.M."/>
            <person name="Suarez D.L."/>
            <person name="Swayne D.E."/>
        </authorList>
    </citation>
    <scope>NUCLEOTIDE SEQUENCE [LARGE SCALE GENOMIC DNA]</scope>
    <source>
        <strain evidence="5 6">DSM 43828</strain>
    </source>
</reference>
<dbReference type="SUPFAM" id="SSF52218">
    <property type="entry name" value="Flavoproteins"/>
    <property type="match status" value="1"/>
</dbReference>
<keyword evidence="6" id="KW-1185">Reference proteome</keyword>
<dbReference type="PANTHER" id="PTHR43408:SF2">
    <property type="entry name" value="FMN REDUCTASE (NADPH)"/>
    <property type="match status" value="1"/>
</dbReference>
<dbReference type="Gene3D" id="3.40.50.360">
    <property type="match status" value="1"/>
</dbReference>
<keyword evidence="2" id="KW-0288">FMN</keyword>
<evidence type="ECO:0000256" key="2">
    <source>
        <dbReference type="ARBA" id="ARBA00022643"/>
    </source>
</evidence>
<keyword evidence="1" id="KW-0285">Flavoprotein</keyword>
<keyword evidence="3" id="KW-0560">Oxidoreductase</keyword>
<dbReference type="InterPro" id="IPR029039">
    <property type="entry name" value="Flavoprotein-like_sf"/>
</dbReference>
<dbReference type="PANTHER" id="PTHR43408">
    <property type="entry name" value="FMN REDUCTASE (NADPH)"/>
    <property type="match status" value="1"/>
</dbReference>
<gene>
    <name evidence="5" type="ORF">SAMN05661093_09581</name>
</gene>
<dbReference type="EMBL" id="FWXV01000012">
    <property type="protein sequence ID" value="SMD26003.1"/>
    <property type="molecule type" value="Genomic_DNA"/>
</dbReference>
<dbReference type="Proteomes" id="UP000192674">
    <property type="component" value="Unassembled WGS sequence"/>
</dbReference>
<dbReference type="InterPro" id="IPR051814">
    <property type="entry name" value="NAD(P)H-dep_FMN_reductase"/>
</dbReference>
<dbReference type="RefSeq" id="WP_084433789.1">
    <property type="nucleotide sequence ID" value="NZ_FWXV01000012.1"/>
</dbReference>
<feature type="domain" description="NADPH-dependent FMN reductase-like" evidence="4">
    <location>
        <begin position="11"/>
        <end position="158"/>
    </location>
</feature>
<dbReference type="Pfam" id="PF03358">
    <property type="entry name" value="FMN_red"/>
    <property type="match status" value="1"/>
</dbReference>
<protein>
    <submittedName>
        <fullName evidence="5">FMN reductase</fullName>
    </submittedName>
</protein>
<proteinExistence type="predicted"/>
<evidence type="ECO:0000256" key="1">
    <source>
        <dbReference type="ARBA" id="ARBA00022630"/>
    </source>
</evidence>
<dbReference type="InterPro" id="IPR005025">
    <property type="entry name" value="FMN_Rdtase-like_dom"/>
</dbReference>
<dbReference type="GO" id="GO:0016491">
    <property type="term" value="F:oxidoreductase activity"/>
    <property type="evidence" value="ECO:0007669"/>
    <property type="project" value="UniProtKB-KW"/>
</dbReference>
<evidence type="ECO:0000313" key="5">
    <source>
        <dbReference type="EMBL" id="SMD26003.1"/>
    </source>
</evidence>
<organism evidence="5 6">
    <name type="scientific">Kibdelosporangium aridum</name>
    <dbReference type="NCBI Taxonomy" id="2030"/>
    <lineage>
        <taxon>Bacteria</taxon>
        <taxon>Bacillati</taxon>
        <taxon>Actinomycetota</taxon>
        <taxon>Actinomycetes</taxon>
        <taxon>Pseudonocardiales</taxon>
        <taxon>Pseudonocardiaceae</taxon>
        <taxon>Kibdelosporangium</taxon>
    </lineage>
</organism>
<accession>A0A1W2FVV4</accession>
<evidence type="ECO:0000313" key="6">
    <source>
        <dbReference type="Proteomes" id="UP000192674"/>
    </source>
</evidence>
<sequence length="191" mass="20041">MSPSAWSPVSLAVLCAGVGYGRPTRLLADRIAESVYRALTASGARVEVEVLELGRLAADLAQRSTRGHASLDLREAIAAVAAADGLVVATPVVAASPSEVFESFFAVLDDDVLSGVPVLLAVTSGSRWQPPDIEQVMRGRLTCLHAEPVPTLVVAGPADWEESPSGDTTRLREHIDQAAAELAAAMSSDQW</sequence>
<name>A0A1W2FVV4_KIBAR</name>
<evidence type="ECO:0000259" key="4">
    <source>
        <dbReference type="Pfam" id="PF03358"/>
    </source>
</evidence>
<dbReference type="AlphaFoldDB" id="A0A1W2FVV4"/>
<evidence type="ECO:0000256" key="3">
    <source>
        <dbReference type="ARBA" id="ARBA00023002"/>
    </source>
</evidence>